<organism evidence="2">
    <name type="scientific">bacterium 19PA01SH03</name>
    <dbReference type="NCBI Taxonomy" id="2920705"/>
    <lineage>
        <taxon>Bacteria</taxon>
    </lineage>
</organism>
<dbReference type="EMBL" id="CP095338">
    <property type="protein sequence ID" value="XAG22394.1"/>
    <property type="molecule type" value="Genomic_DNA"/>
</dbReference>
<evidence type="ECO:0000313" key="2">
    <source>
        <dbReference type="EMBL" id="XAG22394.1"/>
    </source>
</evidence>
<dbReference type="AlphaFoldDB" id="A0AAU6SR55"/>
<evidence type="ECO:0000256" key="1">
    <source>
        <dbReference type="SAM" id="MobiDB-lite"/>
    </source>
</evidence>
<feature type="region of interest" description="Disordered" evidence="1">
    <location>
        <begin position="42"/>
        <end position="71"/>
    </location>
</feature>
<proteinExistence type="predicted"/>
<reference evidence="2" key="1">
    <citation type="submission" date="2022-03" db="EMBL/GenBank/DDBJ databases">
        <title>Sea Food Isolates.</title>
        <authorList>
            <person name="Li c."/>
        </authorList>
    </citation>
    <scope>NUCLEOTIDE SEQUENCE</scope>
    <source>
        <strain evidence="2">19PA01SH03</strain>
    </source>
</reference>
<name>A0AAU6SR55_UNCXX</name>
<sequence>MSWRNLLLIVGRLIIAFKLERDKKKIADQVKQREQRYDDIKQNAKNSHAHRFGDSAGSVQLNTKSDHSEPD</sequence>
<gene>
    <name evidence="2" type="ORF">MRN70_06230</name>
</gene>
<accession>A0AAU6SR55</accession>
<protein>
    <submittedName>
        <fullName evidence="2">Uncharacterized protein</fullName>
    </submittedName>
</protein>